<dbReference type="Proteomes" id="UP000038010">
    <property type="component" value="Unassembled WGS sequence"/>
</dbReference>
<feature type="chain" id="PRO_5005873188" evidence="2">
    <location>
        <begin position="19"/>
        <end position="208"/>
    </location>
</feature>
<evidence type="ECO:0000313" key="3">
    <source>
        <dbReference type="EMBL" id="KPI40763.1"/>
    </source>
</evidence>
<name>A0A0N1HA49_9EURO</name>
<dbReference type="AlphaFoldDB" id="A0A0N1HA49"/>
<dbReference type="RefSeq" id="XP_018000726.1">
    <property type="nucleotide sequence ID" value="XM_018139665.1"/>
</dbReference>
<dbReference type="GeneID" id="28731545"/>
<dbReference type="VEuPathDB" id="FungiDB:AB675_10866"/>
<evidence type="ECO:0000256" key="2">
    <source>
        <dbReference type="SAM" id="SignalP"/>
    </source>
</evidence>
<keyword evidence="2" id="KW-0732">Signal</keyword>
<evidence type="ECO:0000313" key="4">
    <source>
        <dbReference type="Proteomes" id="UP000038010"/>
    </source>
</evidence>
<dbReference type="STRING" id="1664694.A0A0N1HA49"/>
<dbReference type="EMBL" id="LFJN01000011">
    <property type="protein sequence ID" value="KPI40763.1"/>
    <property type="molecule type" value="Genomic_DNA"/>
</dbReference>
<feature type="region of interest" description="Disordered" evidence="1">
    <location>
        <begin position="83"/>
        <end position="113"/>
    </location>
</feature>
<reference evidence="3 4" key="1">
    <citation type="submission" date="2015-06" db="EMBL/GenBank/DDBJ databases">
        <title>Draft genome of the ant-associated black yeast Phialophora attae CBS 131958.</title>
        <authorList>
            <person name="Moreno L.F."/>
            <person name="Stielow B.J."/>
            <person name="de Hoog S."/>
            <person name="Vicente V.A."/>
            <person name="Weiss V.A."/>
            <person name="de Vries M."/>
            <person name="Cruz L.M."/>
            <person name="Souza E.M."/>
        </authorList>
    </citation>
    <scope>NUCLEOTIDE SEQUENCE [LARGE SCALE GENOMIC DNA]</scope>
    <source>
        <strain evidence="3 4">CBS 131958</strain>
    </source>
</reference>
<feature type="compositionally biased region" description="Polar residues" evidence="1">
    <location>
        <begin position="102"/>
        <end position="113"/>
    </location>
</feature>
<feature type="region of interest" description="Disordered" evidence="1">
    <location>
        <begin position="142"/>
        <end position="208"/>
    </location>
</feature>
<protein>
    <submittedName>
        <fullName evidence="3">Uncharacterized protein</fullName>
    </submittedName>
</protein>
<feature type="signal peptide" evidence="2">
    <location>
        <begin position="1"/>
        <end position="18"/>
    </location>
</feature>
<proteinExistence type="predicted"/>
<feature type="compositionally biased region" description="Polar residues" evidence="1">
    <location>
        <begin position="146"/>
        <end position="165"/>
    </location>
</feature>
<keyword evidence="4" id="KW-1185">Reference proteome</keyword>
<gene>
    <name evidence="3" type="ORF">AB675_10866</name>
</gene>
<accession>A0A0N1HA49</accession>
<sequence>MKLTITTTLFAILAITSAAPHTKRQAATGVTLGPIPFEIVNATTTTTKLKTRQEIRFLDRRQAPSADQPSMFVNGEVVPYQNTGAGSGMGSKKAKAKRQAPSADQPSMSVNGQVVPFSNTGAGSGMGSKLKARQETPFLDRRQAPSADQPSMSVNGQVVPFSNTGAGTGMGSKKAKRQTGIDADQPVMSVNGQVVPYKNTGAGSGMGS</sequence>
<evidence type="ECO:0000256" key="1">
    <source>
        <dbReference type="SAM" id="MobiDB-lite"/>
    </source>
</evidence>
<dbReference type="OrthoDB" id="3348811at2759"/>
<organism evidence="3 4">
    <name type="scientific">Cyphellophora attinorum</name>
    <dbReference type="NCBI Taxonomy" id="1664694"/>
    <lineage>
        <taxon>Eukaryota</taxon>
        <taxon>Fungi</taxon>
        <taxon>Dikarya</taxon>
        <taxon>Ascomycota</taxon>
        <taxon>Pezizomycotina</taxon>
        <taxon>Eurotiomycetes</taxon>
        <taxon>Chaetothyriomycetidae</taxon>
        <taxon>Chaetothyriales</taxon>
        <taxon>Cyphellophoraceae</taxon>
        <taxon>Cyphellophora</taxon>
    </lineage>
</organism>
<comment type="caution">
    <text evidence="3">The sequence shown here is derived from an EMBL/GenBank/DDBJ whole genome shotgun (WGS) entry which is preliminary data.</text>
</comment>